<evidence type="ECO:0000256" key="1">
    <source>
        <dbReference type="SAM" id="MobiDB-lite"/>
    </source>
</evidence>
<protein>
    <submittedName>
        <fullName evidence="2">Uncharacterized protein</fullName>
    </submittedName>
</protein>
<feature type="compositionally biased region" description="Polar residues" evidence="1">
    <location>
        <begin position="53"/>
        <end position="70"/>
    </location>
</feature>
<organism evidence="2 3">
    <name type="scientific">Serendipita indica (strain DSM 11827)</name>
    <name type="common">Root endophyte fungus</name>
    <name type="synonym">Piriformospora indica</name>
    <dbReference type="NCBI Taxonomy" id="1109443"/>
    <lineage>
        <taxon>Eukaryota</taxon>
        <taxon>Fungi</taxon>
        <taxon>Dikarya</taxon>
        <taxon>Basidiomycota</taxon>
        <taxon>Agaricomycotina</taxon>
        <taxon>Agaricomycetes</taxon>
        <taxon>Sebacinales</taxon>
        <taxon>Serendipitaceae</taxon>
        <taxon>Serendipita</taxon>
    </lineage>
</organism>
<keyword evidence="3" id="KW-1185">Reference proteome</keyword>
<dbReference type="EMBL" id="CAFZ01000159">
    <property type="protein sequence ID" value="CCA72343.1"/>
    <property type="molecule type" value="Genomic_DNA"/>
</dbReference>
<reference evidence="2 3" key="1">
    <citation type="journal article" date="2011" name="PLoS Pathog.">
        <title>Endophytic Life Strategies Decoded by Genome and Transcriptome Analyses of the Mutualistic Root Symbiont Piriformospora indica.</title>
        <authorList>
            <person name="Zuccaro A."/>
            <person name="Lahrmann U."/>
            <person name="Guldener U."/>
            <person name="Langen G."/>
            <person name="Pfiffi S."/>
            <person name="Biedenkopf D."/>
            <person name="Wong P."/>
            <person name="Samans B."/>
            <person name="Grimm C."/>
            <person name="Basiewicz M."/>
            <person name="Murat C."/>
            <person name="Martin F."/>
            <person name="Kogel K.H."/>
        </authorList>
    </citation>
    <scope>NUCLEOTIDE SEQUENCE [LARGE SCALE GENOMIC DNA]</scope>
    <source>
        <strain evidence="2 3">DSM 11827</strain>
    </source>
</reference>
<dbReference type="AlphaFoldDB" id="G4TM00"/>
<evidence type="ECO:0000313" key="2">
    <source>
        <dbReference type="EMBL" id="CCA72343.1"/>
    </source>
</evidence>
<accession>G4TM00</accession>
<dbReference type="HOGENOM" id="CLU_2484144_0_0_1"/>
<gene>
    <name evidence="2" type="ORF">PIIN_06277</name>
</gene>
<evidence type="ECO:0000313" key="3">
    <source>
        <dbReference type="Proteomes" id="UP000007148"/>
    </source>
</evidence>
<dbReference type="InParanoid" id="G4TM00"/>
<dbReference type="Proteomes" id="UP000007148">
    <property type="component" value="Unassembled WGS sequence"/>
</dbReference>
<feature type="region of interest" description="Disordered" evidence="1">
    <location>
        <begin position="1"/>
        <end position="76"/>
    </location>
</feature>
<comment type="caution">
    <text evidence="2">The sequence shown here is derived from an EMBL/GenBank/DDBJ whole genome shotgun (WGS) entry which is preliminary data.</text>
</comment>
<name>G4TM00_SERID</name>
<sequence>MQKLHSQKRANSIATSGKGKTETKIQGKARVQGVKCGRASQMGAGQADKINESEWQSSSSGLRTSEQTTVRPLAHTFTMLRDEGDWR</sequence>
<proteinExistence type="predicted"/>